<keyword evidence="2" id="KW-1185">Reference proteome</keyword>
<gene>
    <name evidence="1" type="ORF">NIES30_24905</name>
</gene>
<name>A0A1U7IYB1_9CYAN</name>
<sequence>MRVVVHQPYFLPWLGYFSKLAFSDAFIILDDVNFRKRHYYDRTRIVNMHGEIQWLGLPVGENFRVKCCDVIVRDDSFRSALVATIAHSYAKALKFEAEIEPITQILLSSICAKSSLVKVNIDIILSLLGHLKIPKPQIFYSSSFAKPEDATARIVALCQQVNASEIVIGGGSSIDIHNWQQVRSSGIRVFVQDYMASHPIYQQTRRRLVPFQPGLSIIDSLLNVGSDQTYELITSSIFTPQPFEE</sequence>
<dbReference type="STRING" id="549789.NIES30_24905"/>
<protein>
    <recommendedName>
        <fullName evidence="3">WbqC family protein</fullName>
    </recommendedName>
</protein>
<accession>A0A1U7IYB1</accession>
<evidence type="ECO:0000313" key="2">
    <source>
        <dbReference type="Proteomes" id="UP000185557"/>
    </source>
</evidence>
<dbReference type="InterPro" id="IPR014985">
    <property type="entry name" value="WbqC"/>
</dbReference>
<evidence type="ECO:0000313" key="1">
    <source>
        <dbReference type="EMBL" id="OKH43453.1"/>
    </source>
</evidence>
<dbReference type="RefSeq" id="WP_073611158.1">
    <property type="nucleotide sequence ID" value="NZ_MRCG01000033.1"/>
</dbReference>
<reference evidence="1 2" key="1">
    <citation type="submission" date="2016-11" db="EMBL/GenBank/DDBJ databases">
        <title>Draft Genome Sequences of Nine Cyanobacterial Strains from Diverse Habitats.</title>
        <authorList>
            <person name="Zhu T."/>
            <person name="Hou S."/>
            <person name="Lu X."/>
            <person name="Hess W.R."/>
        </authorList>
    </citation>
    <scope>NUCLEOTIDE SEQUENCE [LARGE SCALE GENOMIC DNA]</scope>
    <source>
        <strain evidence="1 2">NIES-30</strain>
    </source>
</reference>
<comment type="caution">
    <text evidence="1">The sequence shown here is derived from an EMBL/GenBank/DDBJ whole genome shotgun (WGS) entry which is preliminary data.</text>
</comment>
<dbReference type="Proteomes" id="UP000185557">
    <property type="component" value="Unassembled WGS sequence"/>
</dbReference>
<organism evidence="1 2">
    <name type="scientific">Phormidium tenue NIES-30</name>
    <dbReference type="NCBI Taxonomy" id="549789"/>
    <lineage>
        <taxon>Bacteria</taxon>
        <taxon>Bacillati</taxon>
        <taxon>Cyanobacteriota</taxon>
        <taxon>Cyanophyceae</taxon>
        <taxon>Oscillatoriophycideae</taxon>
        <taxon>Oscillatoriales</taxon>
        <taxon>Oscillatoriaceae</taxon>
        <taxon>Phormidium</taxon>
    </lineage>
</organism>
<proteinExistence type="predicted"/>
<evidence type="ECO:0008006" key="3">
    <source>
        <dbReference type="Google" id="ProtNLM"/>
    </source>
</evidence>
<dbReference type="OrthoDB" id="3611744at2"/>
<dbReference type="EMBL" id="MRCG01000033">
    <property type="protein sequence ID" value="OKH43453.1"/>
    <property type="molecule type" value="Genomic_DNA"/>
</dbReference>
<dbReference type="Pfam" id="PF08889">
    <property type="entry name" value="WbqC"/>
    <property type="match status" value="1"/>
</dbReference>
<dbReference type="AlphaFoldDB" id="A0A1U7IYB1"/>